<dbReference type="InterPro" id="IPR011330">
    <property type="entry name" value="Glyco_hydro/deAcase_b/a-brl"/>
</dbReference>
<keyword evidence="2" id="KW-1185">Reference proteome</keyword>
<sequence length="318" mass="37109">MNKSKAINSIYYHMKPVIPRKFQIWMRSNVIRQKRLAYSETWPILEKAGEPPVRWSGWPDRKRFALVLTHDVDTAKGHANCPELMAIEKKLGFRSSFNFVPERYEVSPRLRTRLTDHGFEVGVHGLNHDGKLYKSESVFMNRSHRINQYLTDWNAVGFRSPAMHCKPEWIHHLNIEYDSSTFDTDPFEPGLSVNADTIFPFWVSGNSGSHGYMELPYTLPQDFTLFVLLKEKNIGIWKRKLEWIAEKGGMALMNTHPDYMNFNGANPGTGEFPAAYYFEFLYHIKKKYAGQYWQALPRDVASFCRKQISRKTRSNNDD</sequence>
<comment type="caution">
    <text evidence="1">The sequence shown here is derived from an EMBL/GenBank/DDBJ whole genome shotgun (WGS) entry which is preliminary data.</text>
</comment>
<reference evidence="2" key="1">
    <citation type="submission" date="2017-11" db="EMBL/GenBank/DDBJ databases">
        <authorList>
            <person name="Watanabe M."/>
            <person name="Kojima H."/>
        </authorList>
    </citation>
    <scope>NUCLEOTIDE SEQUENCE [LARGE SCALE GENOMIC DNA]</scope>
    <source>
        <strain evidence="2">Tokyo 01</strain>
    </source>
</reference>
<dbReference type="Gene3D" id="3.20.20.370">
    <property type="entry name" value="Glycoside hydrolase/deacetylase"/>
    <property type="match status" value="1"/>
</dbReference>
<evidence type="ECO:0000313" key="1">
    <source>
        <dbReference type="EMBL" id="GBC63759.1"/>
    </source>
</evidence>
<organism evidence="1 2">
    <name type="scientific">Desulfonema ishimotonii</name>
    <dbReference type="NCBI Taxonomy" id="45657"/>
    <lineage>
        <taxon>Bacteria</taxon>
        <taxon>Pseudomonadati</taxon>
        <taxon>Thermodesulfobacteriota</taxon>
        <taxon>Desulfobacteria</taxon>
        <taxon>Desulfobacterales</taxon>
        <taxon>Desulfococcaceae</taxon>
        <taxon>Desulfonema</taxon>
    </lineage>
</organism>
<dbReference type="Proteomes" id="UP000288096">
    <property type="component" value="Unassembled WGS sequence"/>
</dbReference>
<evidence type="ECO:0008006" key="3">
    <source>
        <dbReference type="Google" id="ProtNLM"/>
    </source>
</evidence>
<dbReference type="SUPFAM" id="SSF88713">
    <property type="entry name" value="Glycoside hydrolase/deacetylase"/>
    <property type="match status" value="1"/>
</dbReference>
<proteinExistence type="predicted"/>
<dbReference type="AlphaFoldDB" id="A0A401G3E5"/>
<reference evidence="2" key="2">
    <citation type="submission" date="2019-01" db="EMBL/GenBank/DDBJ databases">
        <title>Genome sequence of Desulfonema ishimotonii strain Tokyo 01.</title>
        <authorList>
            <person name="Fukui M."/>
        </authorList>
    </citation>
    <scope>NUCLEOTIDE SEQUENCE [LARGE SCALE GENOMIC DNA]</scope>
    <source>
        <strain evidence="2">Tokyo 01</strain>
    </source>
</reference>
<accession>A0A401G3E5</accession>
<protein>
    <recommendedName>
        <fullName evidence="3">NodB homology domain-containing protein</fullName>
    </recommendedName>
</protein>
<dbReference type="GO" id="GO:0005975">
    <property type="term" value="P:carbohydrate metabolic process"/>
    <property type="evidence" value="ECO:0007669"/>
    <property type="project" value="InterPro"/>
</dbReference>
<dbReference type="EMBL" id="BEXT01000001">
    <property type="protein sequence ID" value="GBC63759.1"/>
    <property type="molecule type" value="Genomic_DNA"/>
</dbReference>
<gene>
    <name evidence="1" type="ORF">DENIS_4757</name>
</gene>
<name>A0A401G3E5_9BACT</name>
<dbReference type="OrthoDB" id="9806342at2"/>
<evidence type="ECO:0000313" key="2">
    <source>
        <dbReference type="Proteomes" id="UP000288096"/>
    </source>
</evidence>